<gene>
    <name evidence="10" type="ORF">ACFO3Q_07045</name>
</gene>
<dbReference type="PRINTS" id="PR00723">
    <property type="entry name" value="SUBTILISIN"/>
</dbReference>
<evidence type="ECO:0000256" key="4">
    <source>
        <dbReference type="ARBA" id="ARBA00022825"/>
    </source>
</evidence>
<dbReference type="InterPro" id="IPR006311">
    <property type="entry name" value="TAT_signal"/>
</dbReference>
<dbReference type="EMBL" id="JBHSGG010000017">
    <property type="protein sequence ID" value="MFC4727925.1"/>
    <property type="molecule type" value="Genomic_DNA"/>
</dbReference>
<dbReference type="Pfam" id="PF00082">
    <property type="entry name" value="Peptidase_S8"/>
    <property type="match status" value="1"/>
</dbReference>
<evidence type="ECO:0000313" key="11">
    <source>
        <dbReference type="Proteomes" id="UP001595892"/>
    </source>
</evidence>
<dbReference type="Pfam" id="PF04151">
    <property type="entry name" value="PPC"/>
    <property type="match status" value="1"/>
</dbReference>
<dbReference type="PANTHER" id="PTHR43806:SF11">
    <property type="entry name" value="CEREVISIN-RELATED"/>
    <property type="match status" value="1"/>
</dbReference>
<accession>A0ABV9NLJ3</accession>
<keyword evidence="11" id="KW-1185">Reference proteome</keyword>
<dbReference type="PROSITE" id="PS51892">
    <property type="entry name" value="SUBTILASE"/>
    <property type="match status" value="1"/>
</dbReference>
<keyword evidence="2 5" id="KW-0645">Protease</keyword>
<evidence type="ECO:0000256" key="6">
    <source>
        <dbReference type="SAM" id="MobiDB-lite"/>
    </source>
</evidence>
<dbReference type="InterPro" id="IPR000209">
    <property type="entry name" value="Peptidase_S8/S53_dom"/>
</dbReference>
<comment type="caution">
    <text evidence="10">The sequence shown here is derived from an EMBL/GenBank/DDBJ whole genome shotgun (WGS) entry which is preliminary data.</text>
</comment>
<dbReference type="PROSITE" id="PS51318">
    <property type="entry name" value="TAT"/>
    <property type="match status" value="1"/>
</dbReference>
<dbReference type="InterPro" id="IPR034176">
    <property type="entry name" value="Peptidases_S8_13"/>
</dbReference>
<evidence type="ECO:0000313" key="10">
    <source>
        <dbReference type="EMBL" id="MFC4727925.1"/>
    </source>
</evidence>
<dbReference type="PROSITE" id="PS00137">
    <property type="entry name" value="SUBTILASE_HIS"/>
    <property type="match status" value="1"/>
</dbReference>
<evidence type="ECO:0000256" key="5">
    <source>
        <dbReference type="PROSITE-ProRule" id="PRU01240"/>
    </source>
</evidence>
<feature type="compositionally biased region" description="Low complexity" evidence="6">
    <location>
        <begin position="484"/>
        <end position="496"/>
    </location>
</feature>
<evidence type="ECO:0000259" key="9">
    <source>
        <dbReference type="Pfam" id="PF04151"/>
    </source>
</evidence>
<dbReference type="PANTHER" id="PTHR43806">
    <property type="entry name" value="PEPTIDASE S8"/>
    <property type="match status" value="1"/>
</dbReference>
<name>A0ABV9NLJ3_9GAMM</name>
<dbReference type="SUPFAM" id="SSF52743">
    <property type="entry name" value="Subtilisin-like"/>
    <property type="match status" value="1"/>
</dbReference>
<sequence length="580" mass="58546">MSSIRTTLRRGLLVAAVATALSAAPAFAARVDTSALADEGRYHRFIVKFADGSAEAAAPARVAAVLSGAAARAAPLSGARVAPRLEHMRRLSVGADLVRLDRALDRDAAEALMRELASVPGVEYVEVDQLMRPLATPNDPRYAEQWHYHEPTGGINLPPAWDITTGAGTVVAIIDTGSTPHPDLVGNTLPGYDFISDAAMARDGNARDGNPNDEGDWYGANECGIGRPASASSWHGTHVAGTVAAVGNNGVGVAGVAYGARLVHARVLGKCGGYTSDIVDAITWSSGGSVPGVPANANPAEVINMSLGGGGSCSSSYQSAINGAVNRGTTVVVAAGNSNTNVSGAVPANCQNVIAVAATTRQGARASFSNYGAGIDVSAPGQGILSTLNTGSTTQGSAGYASYNGTSMAAPHVAGVVALMQSVAPTPLTPAQVETILKNTARPLPGACSGGCGAGIVDAHAAVLAAQGGGGGNPEPPPPNQLASGVPVSGLSGSSGSERRYTIVVPPGRSSLQVRISGGSGDADLYVRRGSAPTTSSYDCRPYLSGNNETCTFSSPQATTWHVLVRGYSSYSGVTLVANY</sequence>
<reference evidence="11" key="1">
    <citation type="journal article" date="2019" name="Int. J. Syst. Evol. Microbiol.">
        <title>The Global Catalogue of Microorganisms (GCM) 10K type strain sequencing project: providing services to taxonomists for standard genome sequencing and annotation.</title>
        <authorList>
            <consortium name="The Broad Institute Genomics Platform"/>
            <consortium name="The Broad Institute Genome Sequencing Center for Infectious Disease"/>
            <person name="Wu L."/>
            <person name="Ma J."/>
        </authorList>
    </citation>
    <scope>NUCLEOTIDE SEQUENCE [LARGE SCALE GENOMIC DNA]</scope>
    <source>
        <strain evidence="11">CGMCC 1.13574</strain>
    </source>
</reference>
<dbReference type="Gene3D" id="3.40.50.200">
    <property type="entry name" value="Peptidase S8/S53 domain"/>
    <property type="match status" value="1"/>
</dbReference>
<dbReference type="Proteomes" id="UP001595892">
    <property type="component" value="Unassembled WGS sequence"/>
</dbReference>
<evidence type="ECO:0000256" key="1">
    <source>
        <dbReference type="ARBA" id="ARBA00011073"/>
    </source>
</evidence>
<feature type="active site" description="Charge relay system" evidence="5">
    <location>
        <position position="407"/>
    </location>
</feature>
<dbReference type="InterPro" id="IPR050131">
    <property type="entry name" value="Peptidase_S8_subtilisin-like"/>
</dbReference>
<evidence type="ECO:0000256" key="7">
    <source>
        <dbReference type="SAM" id="SignalP"/>
    </source>
</evidence>
<proteinExistence type="inferred from homology"/>
<feature type="region of interest" description="Disordered" evidence="6">
    <location>
        <begin position="467"/>
        <end position="497"/>
    </location>
</feature>
<feature type="domain" description="Peptidase C-terminal archaeal/bacterial" evidence="9">
    <location>
        <begin position="500"/>
        <end position="567"/>
    </location>
</feature>
<dbReference type="CDD" id="cd07496">
    <property type="entry name" value="Peptidases_S8_13"/>
    <property type="match status" value="1"/>
</dbReference>
<organism evidence="10 11">
    <name type="scientific">Coralloluteibacterium thermophilum</name>
    <dbReference type="NCBI Taxonomy" id="2707049"/>
    <lineage>
        <taxon>Bacteria</taxon>
        <taxon>Pseudomonadati</taxon>
        <taxon>Pseudomonadota</taxon>
        <taxon>Gammaproteobacteria</taxon>
        <taxon>Lysobacterales</taxon>
        <taxon>Lysobacteraceae</taxon>
        <taxon>Coralloluteibacterium</taxon>
    </lineage>
</organism>
<dbReference type="InterPro" id="IPR022398">
    <property type="entry name" value="Peptidase_S8_His-AS"/>
</dbReference>
<feature type="signal peptide" evidence="7">
    <location>
        <begin position="1"/>
        <end position="28"/>
    </location>
</feature>
<keyword evidence="7" id="KW-0732">Signal</keyword>
<feature type="domain" description="Peptidase S8/S53" evidence="8">
    <location>
        <begin position="166"/>
        <end position="455"/>
    </location>
</feature>
<dbReference type="RefSeq" id="WP_377003930.1">
    <property type="nucleotide sequence ID" value="NZ_JBHSGG010000017.1"/>
</dbReference>
<protein>
    <submittedName>
        <fullName evidence="10">S8 family serine peptidase</fullName>
    </submittedName>
</protein>
<dbReference type="InterPro" id="IPR036852">
    <property type="entry name" value="Peptidase_S8/S53_dom_sf"/>
</dbReference>
<dbReference type="InterPro" id="IPR015500">
    <property type="entry name" value="Peptidase_S8_subtilisin-rel"/>
</dbReference>
<evidence type="ECO:0000259" key="8">
    <source>
        <dbReference type="Pfam" id="PF00082"/>
    </source>
</evidence>
<dbReference type="InterPro" id="IPR023828">
    <property type="entry name" value="Peptidase_S8_Ser-AS"/>
</dbReference>
<feature type="active site" description="Charge relay system" evidence="5">
    <location>
        <position position="175"/>
    </location>
</feature>
<comment type="similarity">
    <text evidence="1 5">Belongs to the peptidase S8 family.</text>
</comment>
<keyword evidence="4 5" id="KW-0720">Serine protease</keyword>
<dbReference type="PROSITE" id="PS00138">
    <property type="entry name" value="SUBTILASE_SER"/>
    <property type="match status" value="1"/>
</dbReference>
<dbReference type="Gene3D" id="2.60.120.380">
    <property type="match status" value="1"/>
</dbReference>
<keyword evidence="3 5" id="KW-0378">Hydrolase</keyword>
<dbReference type="InterPro" id="IPR007280">
    <property type="entry name" value="Peptidase_C_arc/bac"/>
</dbReference>
<feature type="chain" id="PRO_5045849511" evidence="7">
    <location>
        <begin position="29"/>
        <end position="580"/>
    </location>
</feature>
<feature type="active site" description="Charge relay system" evidence="5">
    <location>
        <position position="235"/>
    </location>
</feature>
<evidence type="ECO:0000256" key="2">
    <source>
        <dbReference type="ARBA" id="ARBA00022670"/>
    </source>
</evidence>
<evidence type="ECO:0000256" key="3">
    <source>
        <dbReference type="ARBA" id="ARBA00022801"/>
    </source>
</evidence>